<organism evidence="2">
    <name type="scientific">Lepeophtheirus salmonis</name>
    <name type="common">Salmon louse</name>
    <name type="synonym">Caligus salmonis</name>
    <dbReference type="NCBI Taxonomy" id="72036"/>
    <lineage>
        <taxon>Eukaryota</taxon>
        <taxon>Metazoa</taxon>
        <taxon>Ecdysozoa</taxon>
        <taxon>Arthropoda</taxon>
        <taxon>Crustacea</taxon>
        <taxon>Multicrustacea</taxon>
        <taxon>Hexanauplia</taxon>
        <taxon>Copepoda</taxon>
        <taxon>Siphonostomatoida</taxon>
        <taxon>Caligidae</taxon>
        <taxon>Lepeophtheirus</taxon>
    </lineage>
</organism>
<feature type="compositionally biased region" description="Polar residues" evidence="1">
    <location>
        <begin position="908"/>
        <end position="919"/>
    </location>
</feature>
<dbReference type="AlphaFoldDB" id="A0A0K2T781"/>
<feature type="compositionally biased region" description="Polar residues" evidence="1">
    <location>
        <begin position="953"/>
        <end position="963"/>
    </location>
</feature>
<feature type="compositionally biased region" description="Low complexity" evidence="1">
    <location>
        <begin position="998"/>
        <end position="1024"/>
    </location>
</feature>
<feature type="compositionally biased region" description="Acidic residues" evidence="1">
    <location>
        <begin position="12"/>
        <end position="21"/>
    </location>
</feature>
<feature type="region of interest" description="Disordered" evidence="1">
    <location>
        <begin position="895"/>
        <end position="1166"/>
    </location>
</feature>
<feature type="compositionally biased region" description="Low complexity" evidence="1">
    <location>
        <begin position="964"/>
        <end position="991"/>
    </location>
</feature>
<feature type="compositionally biased region" description="Low complexity" evidence="1">
    <location>
        <begin position="920"/>
        <end position="932"/>
    </location>
</feature>
<feature type="compositionally biased region" description="Low complexity" evidence="1">
    <location>
        <begin position="895"/>
        <end position="907"/>
    </location>
</feature>
<feature type="compositionally biased region" description="Basic and acidic residues" evidence="1">
    <location>
        <begin position="1"/>
        <end position="11"/>
    </location>
</feature>
<feature type="region of interest" description="Disordered" evidence="1">
    <location>
        <begin position="1"/>
        <end position="40"/>
    </location>
</feature>
<sequence>MSSISEHKKEEIIEDEPEEEVPVGGGTEGEEDSFSMESHENLKGEILSQSRRWGIFIQFDVPHGNKGSTARLCPIRAYVNGSLFLSELCPTERDLSRVFPLGTKLMLDVERRIYSKKGSKEMDWIVTSLWKGESKDFTWSLEKEQSFLERIQRAKEHILDPAHEGEKMKEEEESKEVKEVKEVKETWFISNLNIPKYLPHPSVEGAVSNVVGKILSLNSAQGGVIKTIEKGLEVYFHRCRVYYSKESLKLSAGAELKSVFKEGEEVRLDYIENKDKDGNSYMDTEQKYVALVMYSKEGSTPNVPEIAFRKDPDEKYFIARIISFDEPIDETGVSSGIAEILRPTERNTNGYVKSTFKKMVNLDSSVKKVKFNRKALYHIGAPLEKADLQYFFSPFSYGLNIFFCYLSKLDEPESDVTHEVSLGWKASTSFLHSTGRGALTIPPTVKEDTLLTIKSLSQCNTRFFGREGMDYATYERIIQGRNKPYLKYFNGNEDCSEYVPARISELSFPPGKNEGVAKGFCILQGGINKGKKVEFSRDIFSIFGFKPSEKSDLQYFIVLNEPCYVRLDEGNEDDDNGLKINDLWIGAPRSAFLKNADDEMSYDKFMESETHRIKFFLFLESHDLSLKDFDEVIKGKKASRKFLPLSRESNRGVVIQLERALSKGKGRRLDLGAVSGVIKVENGPLAGQYVTFHRKNTWVMGYNMLKADLTHIFQEGQKVNLEAEELPSKEASRGPIPYEYKYRATLVWTSKFRPRNDLERTTPEDKRSHDWLKKRNLDSEKFQQLVNGKLSIVNAQFAAKNGNNMLKYRDILELASGRVQPDGSVPPPVTPEQLPVLRHGPEAARICEAALSTTGPNDQRIMDIIRNDDNAQMAFHIHKALGFALEYYTSNNSSSSFSMNESYSSSSREGGNPQNPPFLNTNSSNNNNNSSSSGGGNYRMNGGAGGVRNNNNSFVNEQFQNFGSQQQSSTRSLSNGSGNNFNFQQQHQQQSHQHHHNYSSSGINNNHNSSNNPWNSSSSNNNNNHHPHHHHNNGNNHQQQQQQHNHHQQQQQQHMQQSHHHINSGGGGNNNHHHQQQLQQQQMRGIYPLMSARGSSVSSRGTKRQSSDGNSPGGGYSPGMKKSRGIGGLRSSGIRPLGGGNGGGGRGGMKNSRGGRGGRGGNSYRN</sequence>
<reference evidence="2" key="1">
    <citation type="submission" date="2014-05" db="EMBL/GenBank/DDBJ databases">
        <authorList>
            <person name="Chronopoulou M."/>
        </authorList>
    </citation>
    <scope>NUCLEOTIDE SEQUENCE</scope>
    <source>
        <tissue evidence="2">Whole organism</tissue>
    </source>
</reference>
<name>A0A0K2T781_LEPSM</name>
<feature type="compositionally biased region" description="Gly residues" evidence="1">
    <location>
        <begin position="933"/>
        <end position="946"/>
    </location>
</feature>
<evidence type="ECO:0000313" key="2">
    <source>
        <dbReference type="EMBL" id="CDW21321.1"/>
    </source>
</evidence>
<feature type="compositionally biased region" description="Gly residues" evidence="1">
    <location>
        <begin position="1125"/>
        <end position="1166"/>
    </location>
</feature>
<proteinExistence type="predicted"/>
<feature type="compositionally biased region" description="Low complexity" evidence="1">
    <location>
        <begin position="1033"/>
        <end position="1056"/>
    </location>
</feature>
<protein>
    <submittedName>
        <fullName evidence="2">Uncharacterized protein</fullName>
    </submittedName>
</protein>
<dbReference type="OrthoDB" id="6375803at2759"/>
<dbReference type="EMBL" id="HACA01003960">
    <property type="protein sequence ID" value="CDW21321.1"/>
    <property type="molecule type" value="Transcribed_RNA"/>
</dbReference>
<accession>A0A0K2T781</accession>
<evidence type="ECO:0000256" key="1">
    <source>
        <dbReference type="SAM" id="MobiDB-lite"/>
    </source>
</evidence>